<dbReference type="PANTHER" id="PTHR37512">
    <property type="entry name" value="TRIFUNCTIONAL NAD BIOSYNTHESIS/REGULATOR PROTEIN NADR"/>
    <property type="match status" value="1"/>
</dbReference>
<dbReference type="KEGG" id="spai:FPZ24_11520"/>
<evidence type="ECO:0000313" key="3">
    <source>
        <dbReference type="Proteomes" id="UP000315673"/>
    </source>
</evidence>
<sequence length="177" mass="19754">MKLRSICLHGPESTGKSTMAPELARHFGSACVVEYGRTYTEAFGTGWTMGDLVAIAQAHDAQTRSAIASGRTPVILDTDPLMTEVWAEMLYGKHDPWFDSWNGCADLYLLFDIDLPWVEDGTRMFGTPEKRQRFFELSKEVLERRGVRWAMISGQGEDRYLNALKAILGTEKAMGGA</sequence>
<dbReference type="EMBL" id="CP042306">
    <property type="protein sequence ID" value="QDZ08033.1"/>
    <property type="molecule type" value="Genomic_DNA"/>
</dbReference>
<feature type="domain" description="NadR/Ttd14 AAA" evidence="1">
    <location>
        <begin position="6"/>
        <end position="159"/>
    </location>
</feature>
<dbReference type="InterPro" id="IPR027417">
    <property type="entry name" value="P-loop_NTPase"/>
</dbReference>
<dbReference type="Proteomes" id="UP000315673">
    <property type="component" value="Chromosome"/>
</dbReference>
<dbReference type="AlphaFoldDB" id="A0A5B8LIN7"/>
<dbReference type="PANTHER" id="PTHR37512:SF1">
    <property type="entry name" value="NADR_TTD14 AAA DOMAIN-CONTAINING PROTEIN"/>
    <property type="match status" value="1"/>
</dbReference>
<dbReference type="InterPro" id="IPR038727">
    <property type="entry name" value="NadR/Ttd14_AAA_dom"/>
</dbReference>
<protein>
    <submittedName>
        <fullName evidence="2">AAA family ATPase</fullName>
    </submittedName>
</protein>
<dbReference type="Gene3D" id="3.40.50.300">
    <property type="entry name" value="P-loop containing nucleotide triphosphate hydrolases"/>
    <property type="match status" value="1"/>
</dbReference>
<dbReference type="InterPro" id="IPR052735">
    <property type="entry name" value="NAD_biosynth-regulator"/>
</dbReference>
<organism evidence="2 3">
    <name type="scientific">Sphingomonas panacisoli</name>
    <dbReference type="NCBI Taxonomy" id="1813879"/>
    <lineage>
        <taxon>Bacteria</taxon>
        <taxon>Pseudomonadati</taxon>
        <taxon>Pseudomonadota</taxon>
        <taxon>Alphaproteobacteria</taxon>
        <taxon>Sphingomonadales</taxon>
        <taxon>Sphingomonadaceae</taxon>
        <taxon>Sphingomonas</taxon>
    </lineage>
</organism>
<reference evidence="2 3" key="1">
    <citation type="submission" date="2019-07" db="EMBL/GenBank/DDBJ databases">
        <title>Full genome sequence of Sphingomonas sp. 4R-6-7(HKS19).</title>
        <authorList>
            <person name="Im W.-T."/>
        </authorList>
    </citation>
    <scope>NUCLEOTIDE SEQUENCE [LARGE SCALE GENOMIC DNA]</scope>
    <source>
        <strain evidence="2 3">HKS19</strain>
    </source>
</reference>
<dbReference type="SUPFAM" id="SSF52540">
    <property type="entry name" value="P-loop containing nucleoside triphosphate hydrolases"/>
    <property type="match status" value="1"/>
</dbReference>
<keyword evidence="3" id="KW-1185">Reference proteome</keyword>
<dbReference type="OrthoDB" id="3249147at2"/>
<dbReference type="Pfam" id="PF13521">
    <property type="entry name" value="AAA_28"/>
    <property type="match status" value="1"/>
</dbReference>
<accession>A0A5B8LIN7</accession>
<gene>
    <name evidence="2" type="ORF">FPZ24_11520</name>
</gene>
<name>A0A5B8LIN7_9SPHN</name>
<evidence type="ECO:0000313" key="2">
    <source>
        <dbReference type="EMBL" id="QDZ08033.1"/>
    </source>
</evidence>
<proteinExistence type="predicted"/>
<evidence type="ECO:0000259" key="1">
    <source>
        <dbReference type="Pfam" id="PF13521"/>
    </source>
</evidence>
<dbReference type="RefSeq" id="WP_146572120.1">
    <property type="nucleotide sequence ID" value="NZ_CP042306.1"/>
</dbReference>